<dbReference type="Proteomes" id="UP000604001">
    <property type="component" value="Unassembled WGS sequence"/>
</dbReference>
<keyword evidence="4" id="KW-1185">Reference proteome</keyword>
<keyword evidence="2" id="KW-0812">Transmembrane</keyword>
<reference evidence="3 4" key="1">
    <citation type="submission" date="2020-08" db="EMBL/GenBank/DDBJ databases">
        <title>novel species in genus Nocardioides.</title>
        <authorList>
            <person name="Zhang G."/>
        </authorList>
    </citation>
    <scope>NUCLEOTIDE SEQUENCE [LARGE SCALE GENOMIC DNA]</scope>
    <source>
        <strain evidence="3 4">SC8A-24</strain>
    </source>
</reference>
<comment type="caution">
    <text evidence="3">The sequence shown here is derived from an EMBL/GenBank/DDBJ whole genome shotgun (WGS) entry which is preliminary data.</text>
</comment>
<protein>
    <recommendedName>
        <fullName evidence="5">DUF4064 domain-containing protein</fullName>
    </recommendedName>
</protein>
<evidence type="ECO:0000313" key="4">
    <source>
        <dbReference type="Proteomes" id="UP000604001"/>
    </source>
</evidence>
<proteinExistence type="predicted"/>
<organism evidence="3 4">
    <name type="scientific">Nocardioides deserti</name>
    <dbReference type="NCBI Taxonomy" id="1588644"/>
    <lineage>
        <taxon>Bacteria</taxon>
        <taxon>Bacillati</taxon>
        <taxon>Actinomycetota</taxon>
        <taxon>Actinomycetes</taxon>
        <taxon>Propionibacteriales</taxon>
        <taxon>Nocardioidaceae</taxon>
        <taxon>Nocardioides</taxon>
    </lineage>
</organism>
<evidence type="ECO:0000313" key="3">
    <source>
        <dbReference type="EMBL" id="MBC2961782.1"/>
    </source>
</evidence>
<gene>
    <name evidence="3" type="ORF">H7344_15895</name>
</gene>
<evidence type="ECO:0000256" key="1">
    <source>
        <dbReference type="SAM" id="MobiDB-lite"/>
    </source>
</evidence>
<evidence type="ECO:0008006" key="5">
    <source>
        <dbReference type="Google" id="ProtNLM"/>
    </source>
</evidence>
<sequence length="373" mass="38461">MSTQPVRPRQATLSAWMIMVGSVFVVLSAFERVSGLTSLETRESVEGFLAVPPGDGLGLGTAEVLDALRVLTMTAAACATAAAVLGYYVLQRSRGARLALSVLAVPLFLTGMAVGGFVSAVVSAAVVVLWMQPTRAWFDGTEPPARPERARPDRDRSSDWGSSEASERRVEAPGTASPPSAEDQPAGGASEPRAWHGFGTPASADRPEGARHAAQSRSGQSPAAYSSASGGARPSSLVWACALTWAGTGLAAIGMGMVVLVVLVAPDFVLDQLRRNPQVGDRDLSASTLREAVVAAGVVVVVWSVVAAVVAGFAWRGAGWARLTLVVSASVAAALCLVSVLSGNVIVLVPLGICVATLVLLARPDARAFAARR</sequence>
<feature type="region of interest" description="Disordered" evidence="1">
    <location>
        <begin position="138"/>
        <end position="227"/>
    </location>
</feature>
<keyword evidence="2" id="KW-0472">Membrane</keyword>
<feature type="transmembrane region" description="Helical" evidence="2">
    <location>
        <begin position="102"/>
        <end position="131"/>
    </location>
</feature>
<feature type="compositionally biased region" description="Low complexity" evidence="1">
    <location>
        <begin position="218"/>
        <end position="227"/>
    </location>
</feature>
<dbReference type="EMBL" id="JACMYC010000011">
    <property type="protein sequence ID" value="MBC2961782.1"/>
    <property type="molecule type" value="Genomic_DNA"/>
</dbReference>
<feature type="transmembrane region" description="Helical" evidence="2">
    <location>
        <begin position="67"/>
        <end position="90"/>
    </location>
</feature>
<feature type="transmembrane region" description="Helical" evidence="2">
    <location>
        <begin position="237"/>
        <end position="265"/>
    </location>
</feature>
<evidence type="ECO:0000256" key="2">
    <source>
        <dbReference type="SAM" id="Phobius"/>
    </source>
</evidence>
<keyword evidence="2" id="KW-1133">Transmembrane helix</keyword>
<name>A0ABR6UBI4_9ACTN</name>
<feature type="transmembrane region" description="Helical" evidence="2">
    <location>
        <begin position="345"/>
        <end position="363"/>
    </location>
</feature>
<accession>A0ABR6UBI4</accession>
<feature type="compositionally biased region" description="Basic and acidic residues" evidence="1">
    <location>
        <begin position="145"/>
        <end position="158"/>
    </location>
</feature>
<feature type="transmembrane region" description="Helical" evidence="2">
    <location>
        <begin position="12"/>
        <end position="30"/>
    </location>
</feature>
<dbReference type="RefSeq" id="WP_186346989.1">
    <property type="nucleotide sequence ID" value="NZ_BMMR01000009.1"/>
</dbReference>
<feature type="transmembrane region" description="Helical" evidence="2">
    <location>
        <begin position="292"/>
        <end position="314"/>
    </location>
</feature>